<feature type="region of interest" description="Disordered" evidence="1">
    <location>
        <begin position="239"/>
        <end position="264"/>
    </location>
</feature>
<gene>
    <name evidence="4" type="ORF">PCASD_13801</name>
    <name evidence="3" type="ORF">PCASD_23268</name>
</gene>
<evidence type="ECO:0000313" key="4">
    <source>
        <dbReference type="EMBL" id="PLW35999.1"/>
    </source>
</evidence>
<reference evidence="4 5" key="1">
    <citation type="submission" date="2017-11" db="EMBL/GenBank/DDBJ databases">
        <title>De novo assembly and phasing of dikaryotic genomes from two isolates of Puccinia coronata f. sp. avenae, the causal agent of oat crown rust.</title>
        <authorList>
            <person name="Miller M.E."/>
            <person name="Zhang Y."/>
            <person name="Omidvar V."/>
            <person name="Sperschneider J."/>
            <person name="Schwessinger B."/>
            <person name="Raley C."/>
            <person name="Palmer J.M."/>
            <person name="Garnica D."/>
            <person name="Upadhyaya N."/>
            <person name="Rathjen J."/>
            <person name="Taylor J.M."/>
            <person name="Park R.F."/>
            <person name="Dodds P.N."/>
            <person name="Hirsch C.D."/>
            <person name="Kianian S.F."/>
            <person name="Figueroa M."/>
        </authorList>
    </citation>
    <scope>NUCLEOTIDE SEQUENCE [LARGE SCALE GENOMIC DNA]</scope>
    <source>
        <strain evidence="4">12SD80</strain>
    </source>
</reference>
<evidence type="ECO:0000313" key="5">
    <source>
        <dbReference type="Proteomes" id="UP000235392"/>
    </source>
</evidence>
<evidence type="ECO:0000256" key="2">
    <source>
        <dbReference type="SAM" id="SignalP"/>
    </source>
</evidence>
<dbReference type="Proteomes" id="UP000235392">
    <property type="component" value="Unassembled WGS sequence"/>
</dbReference>
<sequence>MFLTLLLLITSLHHNAFGSENHLPQWSQDAAELENYLWEESSHFTHAQHHQNDLNYDTQFDISPHDTFSTITPYPFNPTYNQLDSSAWGTPGNLGFDQYAHNTPASPSWDFITHTGMSSSSANLPPHSYHHPVVTEAYGVPEHGISPPTVWQEPLASANGHDWRYHLDPVSNVVPNSNHDPTGSMIVEALKDYSPNSLAPHTLAFSLSEPATSFGLPIEWFTREFFREARISTEAAELAEPATKGGMKRAPKRMAQGSTQGAPSNYDKLESHLRDLEAGQPVVIHDDTKLHDWSRSYFTRKIDTDDLSAVRGRRTRYFFEHREIWLDFWEAQTGIDLKSYVDQIQIEPYKLIFPLFLFYIEIITLILPRTKMEGLENRCQWFVNIANSVPKHRLLDPQKDSEIAQILFRKKADSNIDRNVVTWIILFAWIKQYRPQILPQEAFEPPFRMTVSIKSLWNTLFMCSVVKLTEECNAFLSKAPKHL</sequence>
<evidence type="ECO:0000313" key="3">
    <source>
        <dbReference type="EMBL" id="PLW09153.1"/>
    </source>
</evidence>
<dbReference type="AlphaFoldDB" id="A0A2N5UE26"/>
<name>A0A2N5UE26_9BASI</name>
<organism evidence="4 5">
    <name type="scientific">Puccinia coronata f. sp. avenae</name>
    <dbReference type="NCBI Taxonomy" id="200324"/>
    <lineage>
        <taxon>Eukaryota</taxon>
        <taxon>Fungi</taxon>
        <taxon>Dikarya</taxon>
        <taxon>Basidiomycota</taxon>
        <taxon>Pucciniomycotina</taxon>
        <taxon>Pucciniomycetes</taxon>
        <taxon>Pucciniales</taxon>
        <taxon>Pucciniaceae</taxon>
        <taxon>Puccinia</taxon>
    </lineage>
</organism>
<proteinExistence type="predicted"/>
<comment type="caution">
    <text evidence="4">The sequence shown here is derived from an EMBL/GenBank/DDBJ whole genome shotgun (WGS) entry which is preliminary data.</text>
</comment>
<evidence type="ECO:0008006" key="6">
    <source>
        <dbReference type="Google" id="ProtNLM"/>
    </source>
</evidence>
<evidence type="ECO:0000256" key="1">
    <source>
        <dbReference type="SAM" id="MobiDB-lite"/>
    </source>
</evidence>
<accession>A0A2N5UE26</accession>
<dbReference type="EMBL" id="PGCI01000167">
    <property type="protein sequence ID" value="PLW35999.1"/>
    <property type="molecule type" value="Genomic_DNA"/>
</dbReference>
<feature type="chain" id="PRO_5014563562" description="Transcription factor domain-containing protein" evidence="2">
    <location>
        <begin position="19"/>
        <end position="483"/>
    </location>
</feature>
<keyword evidence="2" id="KW-0732">Signal</keyword>
<protein>
    <recommendedName>
        <fullName evidence="6">Transcription factor domain-containing protein</fullName>
    </recommendedName>
</protein>
<dbReference type="EMBL" id="PGCI01001024">
    <property type="protein sequence ID" value="PLW09153.1"/>
    <property type="molecule type" value="Genomic_DNA"/>
</dbReference>
<feature type="signal peptide" evidence="2">
    <location>
        <begin position="1"/>
        <end position="18"/>
    </location>
</feature>